<reference evidence="1 2" key="1">
    <citation type="submission" date="2018-08" db="EMBL/GenBank/DDBJ databases">
        <title>Proposal of Muricauda 72 sp.nov. and Muricauda NH166 sp.nov., isolated from seawater.</title>
        <authorList>
            <person name="Cheng H."/>
            <person name="Wu Y.-H."/>
            <person name="Guo L.-L."/>
            <person name="Xu X.-W."/>
        </authorList>
    </citation>
    <scope>NUCLEOTIDE SEQUENCE [LARGE SCALE GENOMIC DNA]</scope>
    <source>
        <strain evidence="1 2">NH166</strain>
    </source>
</reference>
<proteinExistence type="predicted"/>
<dbReference type="Proteomes" id="UP000284189">
    <property type="component" value="Unassembled WGS sequence"/>
</dbReference>
<dbReference type="EMBL" id="QXFJ01000030">
    <property type="protein sequence ID" value="RIV68257.1"/>
    <property type="molecule type" value="Genomic_DNA"/>
</dbReference>
<gene>
    <name evidence="1" type="ORF">D2U88_13575</name>
</gene>
<evidence type="ECO:0000313" key="1">
    <source>
        <dbReference type="EMBL" id="RIV68257.1"/>
    </source>
</evidence>
<name>A0A418N300_9FLAO</name>
<organism evidence="1 2">
    <name type="scientific">Flagellimonas aequoris</name>
    <dbReference type="NCBI Taxonomy" id="2306997"/>
    <lineage>
        <taxon>Bacteria</taxon>
        <taxon>Pseudomonadati</taxon>
        <taxon>Bacteroidota</taxon>
        <taxon>Flavobacteriia</taxon>
        <taxon>Flavobacteriales</taxon>
        <taxon>Flavobacteriaceae</taxon>
        <taxon>Flagellimonas</taxon>
    </lineage>
</organism>
<protein>
    <submittedName>
        <fullName evidence="1">Uncharacterized protein</fullName>
    </submittedName>
</protein>
<dbReference type="AlphaFoldDB" id="A0A418N300"/>
<evidence type="ECO:0000313" key="2">
    <source>
        <dbReference type="Proteomes" id="UP000284189"/>
    </source>
</evidence>
<comment type="caution">
    <text evidence="1">The sequence shown here is derived from an EMBL/GenBank/DDBJ whole genome shotgun (WGS) entry which is preliminary data.</text>
</comment>
<accession>A0A418N300</accession>
<sequence length="61" mass="7148">MILNIDIYVVKIIISHEDVLWDVLFWENRHNILDINGLAPLQEVSHPDLPYLSKIKTLLIL</sequence>